<dbReference type="Proteomes" id="UP000651085">
    <property type="component" value="Unassembled WGS sequence"/>
</dbReference>
<comment type="caution">
    <text evidence="1">The sequence shown here is derived from an EMBL/GenBank/DDBJ whole genome shotgun (WGS) entry which is preliminary data.</text>
</comment>
<dbReference type="RefSeq" id="WP_262433872.1">
    <property type="nucleotide sequence ID" value="NZ_JACRTF010000001.1"/>
</dbReference>
<name>A0A926F6B3_9BACT</name>
<dbReference type="EMBL" id="JACRTF010000001">
    <property type="protein sequence ID" value="MBC8592699.1"/>
    <property type="molecule type" value="Genomic_DNA"/>
</dbReference>
<proteinExistence type="predicted"/>
<evidence type="ECO:0000313" key="2">
    <source>
        <dbReference type="Proteomes" id="UP000651085"/>
    </source>
</evidence>
<reference evidence="1" key="1">
    <citation type="submission" date="2020-08" db="EMBL/GenBank/DDBJ databases">
        <title>Genome public.</title>
        <authorList>
            <person name="Liu C."/>
            <person name="Sun Q."/>
        </authorList>
    </citation>
    <scope>NUCLEOTIDE SEQUENCE</scope>
    <source>
        <strain evidence="1">N12</strain>
    </source>
</reference>
<dbReference type="AlphaFoldDB" id="A0A926F6B3"/>
<accession>A0A926F6B3</accession>
<gene>
    <name evidence="1" type="ORF">H8744_05430</name>
</gene>
<dbReference type="InterPro" id="IPR026444">
    <property type="entry name" value="Secre_tail"/>
</dbReference>
<dbReference type="NCBIfam" id="TIGR04183">
    <property type="entry name" value="Por_Secre_tail"/>
    <property type="match status" value="1"/>
</dbReference>
<keyword evidence="2" id="KW-1185">Reference proteome</keyword>
<protein>
    <submittedName>
        <fullName evidence="1">T9SS type A sorting domain-containing protein</fullName>
    </submittedName>
</protein>
<evidence type="ECO:0000313" key="1">
    <source>
        <dbReference type="EMBL" id="MBC8592699.1"/>
    </source>
</evidence>
<organism evidence="1 2">
    <name type="scientific">Jilunia laotingensis</name>
    <dbReference type="NCBI Taxonomy" id="2763675"/>
    <lineage>
        <taxon>Bacteria</taxon>
        <taxon>Pseudomonadati</taxon>
        <taxon>Bacteroidota</taxon>
        <taxon>Bacteroidia</taxon>
        <taxon>Bacteroidales</taxon>
        <taxon>Bacteroidaceae</taxon>
        <taxon>Jilunia</taxon>
    </lineage>
</organism>
<sequence>MKRQLLYLLAIAGLFLLIGESVKAQVITEYSPKRFDKGKYILKPKTIQDKRQYEVKQRGDYKTYIPEKRSAVRTRAAGEVSVTCSFEYDKEWFTPNSFMIYNTENDATDYYDYENESITLSVPVGMYDLATEFWRFGEKGDAGGIAILIKEQVVLSKDTTIVFAASDATNHIMVEGYNPDGEMWRLPLWRISDDNMSYEVLDEGNVDEMLISRYFILKGYGAVSTMVGNGGVDEEGSQKRERGWDFFVNDLSDRYLLVQSRVMIKDGVYYVNRFRTEGTESKVLKNDPKDYILYEDTFQSTPLGMDTEGGHIPGFGTIDLFDGVQIGGWDGATNSVILSKDDKVKFYVDAMKEGHLDKDRMDIMVMPQYGDYRRMVIEIQERGDGSIRRDTSYYYSNTIGLPVIMTKNGMEYVNKGHDAYGNYSFQVPEEKGDILEYPGHPAFSYMQPEKTGIYGNSCPINAFMAQNSYDEYVGGKMSGLACCYIGRLGEIRMSDYVPLEMSVKYNGEEICTDYAQLDSLTYTWASEKHPDGEFDLTFVNANVRVDDLPGKNVTRILYDQRKDDWTAPTLQMLHFKNTSGLITDRFETASDGVLEFAGGDFNFHNTDNRFYFDCKEQHAEVFYSSYGNDEWKELPVTEIPELYRMPAFGYFYRGSLESVKGETKSGWYDLKITLTDKAGNQQMQTISPAFKLKDAVGISSIAGEKAEIFISNGYLHVKGIEDASVSLYSVTGTLVGVTADGTPQGVPVSGLPAGIYLVKVVDMDGCSSVFKVNIH</sequence>